<dbReference type="GO" id="GO:0005525">
    <property type="term" value="F:GTP binding"/>
    <property type="evidence" value="ECO:0007669"/>
    <property type="project" value="UniProtKB-KW"/>
</dbReference>
<dbReference type="EMBL" id="OX459121">
    <property type="protein sequence ID" value="CAI9101953.1"/>
    <property type="molecule type" value="Genomic_DNA"/>
</dbReference>
<keyword evidence="5 10" id="KW-1133">Transmembrane helix</keyword>
<dbReference type="AlphaFoldDB" id="A0AAV1D4Y3"/>
<evidence type="ECO:0000256" key="3">
    <source>
        <dbReference type="ARBA" id="ARBA00022801"/>
    </source>
</evidence>
<keyword evidence="3" id="KW-0378">Hydrolase</keyword>
<keyword evidence="4" id="KW-0256">Endoplasmic reticulum</keyword>
<accession>A0AAV1D4Y3</accession>
<dbReference type="SUPFAM" id="SSF52540">
    <property type="entry name" value="P-loop containing nucleoside triphosphate hydrolases"/>
    <property type="match status" value="1"/>
</dbReference>
<dbReference type="GO" id="GO:0016320">
    <property type="term" value="P:endoplasmic reticulum membrane fusion"/>
    <property type="evidence" value="ECO:0007669"/>
    <property type="project" value="TreeGrafter"/>
</dbReference>
<keyword evidence="2" id="KW-0547">Nucleotide-binding</keyword>
<organism evidence="12 13">
    <name type="scientific">Oldenlandia corymbosa var. corymbosa</name>
    <dbReference type="NCBI Taxonomy" id="529605"/>
    <lineage>
        <taxon>Eukaryota</taxon>
        <taxon>Viridiplantae</taxon>
        <taxon>Streptophyta</taxon>
        <taxon>Embryophyta</taxon>
        <taxon>Tracheophyta</taxon>
        <taxon>Spermatophyta</taxon>
        <taxon>Magnoliopsida</taxon>
        <taxon>eudicotyledons</taxon>
        <taxon>Gunneridae</taxon>
        <taxon>Pentapetalae</taxon>
        <taxon>asterids</taxon>
        <taxon>lamiids</taxon>
        <taxon>Gentianales</taxon>
        <taxon>Rubiaceae</taxon>
        <taxon>Rubioideae</taxon>
        <taxon>Spermacoceae</taxon>
        <taxon>Hedyotis-Oldenlandia complex</taxon>
        <taxon>Oldenlandia</taxon>
    </lineage>
</organism>
<evidence type="ECO:0000256" key="5">
    <source>
        <dbReference type="ARBA" id="ARBA00022989"/>
    </source>
</evidence>
<evidence type="ECO:0000313" key="13">
    <source>
        <dbReference type="Proteomes" id="UP001161247"/>
    </source>
</evidence>
<dbReference type="Pfam" id="PF20428">
    <property type="entry name" value="Sey1_3HB"/>
    <property type="match status" value="1"/>
</dbReference>
<keyword evidence="1 10" id="KW-0812">Transmembrane</keyword>
<dbReference type="GO" id="GO:0005783">
    <property type="term" value="C:endoplasmic reticulum"/>
    <property type="evidence" value="ECO:0007669"/>
    <property type="project" value="TreeGrafter"/>
</dbReference>
<dbReference type="Gene3D" id="3.40.50.300">
    <property type="entry name" value="P-loop containing nucleotide triphosphate hydrolases"/>
    <property type="match status" value="1"/>
</dbReference>
<keyword evidence="13" id="KW-1185">Reference proteome</keyword>
<evidence type="ECO:0000256" key="8">
    <source>
        <dbReference type="PROSITE-ProRule" id="PRU01052"/>
    </source>
</evidence>
<evidence type="ECO:0000256" key="9">
    <source>
        <dbReference type="SAM" id="MobiDB-lite"/>
    </source>
</evidence>
<keyword evidence="6" id="KW-0342">GTP-binding</keyword>
<dbReference type="PANTHER" id="PTHR45923:SF20">
    <property type="entry name" value="PROTEIN ROOT HAIR DEFECTIVE 3 HOMOLOG 2"/>
    <property type="match status" value="1"/>
</dbReference>
<proteinExistence type="inferred from homology"/>
<dbReference type="Pfam" id="PF05879">
    <property type="entry name" value="RHD3_GTPase"/>
    <property type="match status" value="1"/>
</dbReference>
<comment type="similarity">
    <text evidence="8">Belongs to the TRAFAC class dynamin-like GTPase superfamily. GB1/RHD3 GTPase family.</text>
</comment>
<gene>
    <name evidence="12" type="ORF">OLC1_LOCUS11409</name>
</gene>
<feature type="domain" description="GB1/RHD3-type G" evidence="11">
    <location>
        <begin position="32"/>
        <end position="174"/>
    </location>
</feature>
<sequence length="583" mass="66403">MAAQGYAPAVLISGDGTFNNDIDRHLNLAFENDRIGAVSVIGVQSSGKSTLMNRCFSTKFQEMDGSQGPQQTTRGIWIQKCSSPEGHRNILVLDTEGTDGRERGQEGNGAFERQTTFFALAMSNVMLLNMKYDNLNLNNGGSRPLLETMFQVMVRNFSTARRVHLLIVIRDRPPKSPMDKLKERAIVNLHEIWNGIFTSQGATRPVLEDYLTIEVDALHHYEYMRDQFEMEVVWLRDRIFQLVQQNGSAPAEFVNLARQNWKDIKDEKILNIELNRKLVDGVHCDMLREEMVRGFGEDQDWIDIMEGVKDDMFIKTKNFGNQVSSIIGIYLTRYDDGTLYLHEETRDERRQQLIRHILRDVEPTYLTLVKKQRAATAAFFVKEIIEKLTAKFETLDPDMHIAEYENLLQDVRIEHANWNHPSEQLELLRTEIAGYKKQADDIHHLLKQKEENSKSIVNSIERLVFSLMFTLPAAGFAAGVTVASGGAALPAVIGVAAVISSEGLSMTMGRFNSFMNGLLSCIPGAHLVVDVYEWFKIKKRLKKSRQKEDPAAKKIWEEYKKSKSGRKEGSTSKKTLEEYESRG</sequence>
<dbReference type="InterPro" id="IPR030386">
    <property type="entry name" value="G_GB1_RHD3_dom"/>
</dbReference>
<evidence type="ECO:0000313" key="12">
    <source>
        <dbReference type="EMBL" id="CAI9101953.1"/>
    </source>
</evidence>
<evidence type="ECO:0000256" key="7">
    <source>
        <dbReference type="ARBA" id="ARBA00023136"/>
    </source>
</evidence>
<feature type="region of interest" description="Disordered" evidence="9">
    <location>
        <begin position="561"/>
        <end position="583"/>
    </location>
</feature>
<dbReference type="InterPro" id="IPR027417">
    <property type="entry name" value="P-loop_NTPase"/>
</dbReference>
<evidence type="ECO:0000256" key="4">
    <source>
        <dbReference type="ARBA" id="ARBA00022824"/>
    </source>
</evidence>
<keyword evidence="7 10" id="KW-0472">Membrane</keyword>
<dbReference type="GO" id="GO:0003924">
    <property type="term" value="F:GTPase activity"/>
    <property type="evidence" value="ECO:0007669"/>
    <property type="project" value="TreeGrafter"/>
</dbReference>
<feature type="transmembrane region" description="Helical" evidence="10">
    <location>
        <begin position="463"/>
        <end position="493"/>
    </location>
</feature>
<dbReference type="Proteomes" id="UP001161247">
    <property type="component" value="Chromosome 4"/>
</dbReference>
<evidence type="ECO:0000256" key="6">
    <source>
        <dbReference type="ARBA" id="ARBA00023134"/>
    </source>
</evidence>
<evidence type="ECO:0000256" key="1">
    <source>
        <dbReference type="ARBA" id="ARBA00022692"/>
    </source>
</evidence>
<dbReference type="InterPro" id="IPR046758">
    <property type="entry name" value="Sey1/RHD3-like_3HB"/>
</dbReference>
<evidence type="ECO:0000259" key="11">
    <source>
        <dbReference type="PROSITE" id="PS51715"/>
    </source>
</evidence>
<dbReference type="PANTHER" id="PTHR45923">
    <property type="entry name" value="PROTEIN SEY1"/>
    <property type="match status" value="1"/>
</dbReference>
<evidence type="ECO:0000256" key="2">
    <source>
        <dbReference type="ARBA" id="ARBA00022741"/>
    </source>
</evidence>
<dbReference type="InterPro" id="IPR008803">
    <property type="entry name" value="RHD3/Sey1"/>
</dbReference>
<reference evidence="12" key="1">
    <citation type="submission" date="2023-03" db="EMBL/GenBank/DDBJ databases">
        <authorList>
            <person name="Julca I."/>
        </authorList>
    </citation>
    <scope>NUCLEOTIDE SEQUENCE</scope>
</reference>
<dbReference type="PROSITE" id="PS51715">
    <property type="entry name" value="G_GB1_RHD3"/>
    <property type="match status" value="1"/>
</dbReference>
<name>A0AAV1D4Y3_OLDCO</name>
<protein>
    <submittedName>
        <fullName evidence="12">OLC1v1000127C1</fullName>
    </submittedName>
</protein>
<evidence type="ECO:0000256" key="10">
    <source>
        <dbReference type="SAM" id="Phobius"/>
    </source>
</evidence>